<organism evidence="1">
    <name type="scientific">marine sediment metagenome</name>
    <dbReference type="NCBI Taxonomy" id="412755"/>
    <lineage>
        <taxon>unclassified sequences</taxon>
        <taxon>metagenomes</taxon>
        <taxon>ecological metagenomes</taxon>
    </lineage>
</organism>
<reference evidence="1" key="1">
    <citation type="journal article" date="2014" name="Front. Microbiol.">
        <title>High frequency of phylogenetically diverse reductive dehalogenase-homologous genes in deep subseafloor sedimentary metagenomes.</title>
        <authorList>
            <person name="Kawai M."/>
            <person name="Futagami T."/>
            <person name="Toyoda A."/>
            <person name="Takaki Y."/>
            <person name="Nishi S."/>
            <person name="Hori S."/>
            <person name="Arai W."/>
            <person name="Tsubouchi T."/>
            <person name="Morono Y."/>
            <person name="Uchiyama I."/>
            <person name="Ito T."/>
            <person name="Fujiyama A."/>
            <person name="Inagaki F."/>
            <person name="Takami H."/>
        </authorList>
    </citation>
    <scope>NUCLEOTIDE SEQUENCE</scope>
    <source>
        <strain evidence="1">Expedition CK06-06</strain>
    </source>
</reference>
<name>X1CL70_9ZZZZ</name>
<gene>
    <name evidence="1" type="ORF">S01H4_30035</name>
</gene>
<proteinExistence type="predicted"/>
<feature type="non-terminal residue" evidence="1">
    <location>
        <position position="1"/>
    </location>
</feature>
<dbReference type="AlphaFoldDB" id="X1CL70"/>
<comment type="caution">
    <text evidence="1">The sequence shown here is derived from an EMBL/GenBank/DDBJ whole genome shotgun (WGS) entry which is preliminary data.</text>
</comment>
<protein>
    <submittedName>
        <fullName evidence="1">Uncharacterized protein</fullName>
    </submittedName>
</protein>
<sequence length="58" mass="6630">GALVSDPATRNLYITAAHFHRGINSYTFTLKDTSDSDTFDYYYWNFDGDAWVKKTGSQ</sequence>
<dbReference type="EMBL" id="BART01015474">
    <property type="protein sequence ID" value="GAG84946.1"/>
    <property type="molecule type" value="Genomic_DNA"/>
</dbReference>
<accession>X1CL70</accession>
<evidence type="ECO:0000313" key="1">
    <source>
        <dbReference type="EMBL" id="GAG84946.1"/>
    </source>
</evidence>